<keyword evidence="3" id="KW-0233">DNA recombination</keyword>
<dbReference type="SUPFAM" id="SSF56349">
    <property type="entry name" value="DNA breaking-rejoining enzymes"/>
    <property type="match status" value="1"/>
</dbReference>
<reference evidence="5 6" key="1">
    <citation type="submission" date="2014-04" db="EMBL/GenBank/DDBJ databases">
        <title>Draft Genome Sequence of Synergistes jonesii.</title>
        <authorList>
            <person name="Coil D.A."/>
            <person name="Eisen J.A."/>
            <person name="Holland-Moritz H.E."/>
        </authorList>
    </citation>
    <scope>NUCLEOTIDE SEQUENCE [LARGE SCALE GENOMIC DNA]</scope>
    <source>
        <strain evidence="5 6">78-1</strain>
    </source>
</reference>
<protein>
    <submittedName>
        <fullName evidence="5">Integrase</fullName>
    </submittedName>
</protein>
<evidence type="ECO:0000256" key="3">
    <source>
        <dbReference type="ARBA" id="ARBA00023172"/>
    </source>
</evidence>
<dbReference type="Gene3D" id="1.10.443.10">
    <property type="entry name" value="Intergrase catalytic core"/>
    <property type="match status" value="1"/>
</dbReference>
<dbReference type="STRING" id="2754.EH55_10665"/>
<name>A0A073IV13_9BACT</name>
<dbReference type="EMBL" id="JMKI01000005">
    <property type="protein sequence ID" value="KEJ93316.1"/>
    <property type="molecule type" value="Genomic_DNA"/>
</dbReference>
<dbReference type="InterPro" id="IPR002104">
    <property type="entry name" value="Integrase_catalytic"/>
</dbReference>
<accession>A0A073IV13</accession>
<dbReference type="InterPro" id="IPR013762">
    <property type="entry name" value="Integrase-like_cat_sf"/>
</dbReference>
<dbReference type="OrthoDB" id="9801717at2"/>
<feature type="domain" description="Tyr recombinase" evidence="4">
    <location>
        <begin position="191"/>
        <end position="423"/>
    </location>
</feature>
<evidence type="ECO:0000313" key="5">
    <source>
        <dbReference type="EMBL" id="KEJ93316.1"/>
    </source>
</evidence>
<dbReference type="PATRIC" id="fig|2754.20.peg.1320"/>
<evidence type="ECO:0000313" key="6">
    <source>
        <dbReference type="Proteomes" id="UP000027665"/>
    </source>
</evidence>
<dbReference type="Proteomes" id="UP000027665">
    <property type="component" value="Unassembled WGS sequence"/>
</dbReference>
<dbReference type="GeneID" id="90982697"/>
<dbReference type="InterPro" id="IPR011010">
    <property type="entry name" value="DNA_brk_join_enz"/>
</dbReference>
<comment type="similarity">
    <text evidence="1">Belongs to the 'phage' integrase family.</text>
</comment>
<dbReference type="GO" id="GO:0006310">
    <property type="term" value="P:DNA recombination"/>
    <property type="evidence" value="ECO:0007669"/>
    <property type="project" value="UniProtKB-KW"/>
</dbReference>
<evidence type="ECO:0000259" key="4">
    <source>
        <dbReference type="PROSITE" id="PS51898"/>
    </source>
</evidence>
<dbReference type="Gene3D" id="1.10.150.130">
    <property type="match status" value="1"/>
</dbReference>
<dbReference type="AlphaFoldDB" id="A0A073IV13"/>
<dbReference type="PROSITE" id="PS51898">
    <property type="entry name" value="TYR_RECOMBINASE"/>
    <property type="match status" value="1"/>
</dbReference>
<keyword evidence="6" id="KW-1185">Reference proteome</keyword>
<keyword evidence="2" id="KW-0238">DNA-binding</keyword>
<dbReference type="InterPro" id="IPR050090">
    <property type="entry name" value="Tyrosine_recombinase_XerCD"/>
</dbReference>
<gene>
    <name evidence="5" type="ORF">EH55_10665</name>
</gene>
<dbReference type="PANTHER" id="PTHR30349">
    <property type="entry name" value="PHAGE INTEGRASE-RELATED"/>
    <property type="match status" value="1"/>
</dbReference>
<dbReference type="InterPro" id="IPR010998">
    <property type="entry name" value="Integrase_recombinase_N"/>
</dbReference>
<dbReference type="PANTHER" id="PTHR30349:SF64">
    <property type="entry name" value="PROPHAGE INTEGRASE INTD-RELATED"/>
    <property type="match status" value="1"/>
</dbReference>
<dbReference type="GO" id="GO:0015074">
    <property type="term" value="P:DNA integration"/>
    <property type="evidence" value="ECO:0007669"/>
    <property type="project" value="InterPro"/>
</dbReference>
<dbReference type="eggNOG" id="COG0582">
    <property type="taxonomic scope" value="Bacteria"/>
</dbReference>
<dbReference type="CDD" id="cd01189">
    <property type="entry name" value="INT_ICEBs1_C_like"/>
    <property type="match status" value="1"/>
</dbReference>
<evidence type="ECO:0000256" key="1">
    <source>
        <dbReference type="ARBA" id="ARBA00008857"/>
    </source>
</evidence>
<dbReference type="GO" id="GO:0003677">
    <property type="term" value="F:DNA binding"/>
    <property type="evidence" value="ECO:0007669"/>
    <property type="project" value="UniProtKB-KW"/>
</dbReference>
<dbReference type="Pfam" id="PF00589">
    <property type="entry name" value="Phage_integrase"/>
    <property type="match status" value="1"/>
</dbReference>
<evidence type="ECO:0000256" key="2">
    <source>
        <dbReference type="ARBA" id="ARBA00023125"/>
    </source>
</evidence>
<sequence>MAKGSVRKKGKKWYYRFYVENESGNLVQKECAGTESKSETEALLRKAMEDYEAKKFVAKSENVTVGDLLDMWIEEEVKPGNLSNGTVMAYQGAVGRIKQFPIGSRKLKTVTSEHLQAFFDLLSFGGTNADGTEVKPISKGYMRQFSAVMQGAFRFAVFPKRLLTFNPMQYIKIRQKQESYELWGGDSEDGLTVPTISFEQYKALTDYLKKKENPALLPIQIAYYTGLRIGEVCALTWQDIDLKEQTITVRRSMRYNGARHKTEVGTTKRSKIRTVDFCDTLAAILKAARTEQHKNRFKYGELYSLNYYRQVQERGRSYYELYSLQRSEEVPEDYREIDFVCLRPDGCFESSSTVGIACRTASKKVPGLEGFHFHQLRHTFTSNLLSNGATLKDVQELLGHADVSTTMNIYAHSTREAKRSSARLLDKVIGGN</sequence>
<organism evidence="5 6">
    <name type="scientific">Synergistes jonesii</name>
    <dbReference type="NCBI Taxonomy" id="2754"/>
    <lineage>
        <taxon>Bacteria</taxon>
        <taxon>Thermotogati</taxon>
        <taxon>Synergistota</taxon>
        <taxon>Synergistia</taxon>
        <taxon>Synergistales</taxon>
        <taxon>Synergistaceae</taxon>
        <taxon>Synergistes</taxon>
    </lineage>
</organism>
<comment type="caution">
    <text evidence="5">The sequence shown here is derived from an EMBL/GenBank/DDBJ whole genome shotgun (WGS) entry which is preliminary data.</text>
</comment>
<dbReference type="RefSeq" id="WP_037974364.1">
    <property type="nucleotide sequence ID" value="NZ_JMKI01000005.1"/>
</dbReference>
<proteinExistence type="inferred from homology"/>